<feature type="compositionally biased region" description="Acidic residues" evidence="1">
    <location>
        <begin position="172"/>
        <end position="190"/>
    </location>
</feature>
<feature type="region of interest" description="Disordered" evidence="1">
    <location>
        <begin position="268"/>
        <end position="415"/>
    </location>
</feature>
<feature type="region of interest" description="Disordered" evidence="1">
    <location>
        <begin position="1"/>
        <end position="254"/>
    </location>
</feature>
<feature type="region of interest" description="Disordered" evidence="1">
    <location>
        <begin position="427"/>
        <end position="446"/>
    </location>
</feature>
<sequence>MPSQRRPPPPPPPGDDGPVPPPLPNRGGAAPLPTLLPNGGSAPPPLPNRNQHGGSGPIPPALPARPAQQPPGENQRARSMASRSYPNGNHFQDEYLLPTSNGVNDEEEEELYEEMNPVPDIRPPTPLRPQGNQAIDDEPEQTYELPEESTLVRPRAGLPLPSSSRKNRNSDTPDDGDDDLWSDSEFDNVDDLNGNNSGSDNDGNNLYLTPDGGGCSNEMMEDTYESPDTGDAGVGHFTKTPVNKPVVAPRDAPGGLVQKLRSEFASFAEKKKMFNQPQSANTSDNNKRKPPGHPEKATPIFNPPTPPKPTVNSRPDQISKEGALPHSKRSSPEFSKPLPPPNKPSVPSKPPTTEKPLLPRPVANVSLQPQNSSSNSPSALPPALPPNHPSTRNHRNEDNSSAGSSSSESGGGVSGGFLAELTKVISSVPSSKHAERSQVLRFATNV</sequence>
<feature type="compositionally biased region" description="Low complexity" evidence="1">
    <location>
        <begin position="191"/>
        <end position="206"/>
    </location>
</feature>
<proteinExistence type="predicted"/>
<comment type="caution">
    <text evidence="2">The sequence shown here is derived from an EMBL/GenBank/DDBJ whole genome shotgun (WGS) entry which is preliminary data.</text>
</comment>
<evidence type="ECO:0000313" key="3">
    <source>
        <dbReference type="Proteomes" id="UP000735302"/>
    </source>
</evidence>
<feature type="compositionally biased region" description="Polar residues" evidence="1">
    <location>
        <begin position="81"/>
        <end position="90"/>
    </location>
</feature>
<gene>
    <name evidence="2" type="ORF">PoB_000694300</name>
</gene>
<reference evidence="2 3" key="1">
    <citation type="journal article" date="2021" name="Elife">
        <title>Chloroplast acquisition without the gene transfer in kleptoplastic sea slugs, Plakobranchus ocellatus.</title>
        <authorList>
            <person name="Maeda T."/>
            <person name="Takahashi S."/>
            <person name="Yoshida T."/>
            <person name="Shimamura S."/>
            <person name="Takaki Y."/>
            <person name="Nagai Y."/>
            <person name="Toyoda A."/>
            <person name="Suzuki Y."/>
            <person name="Arimoto A."/>
            <person name="Ishii H."/>
            <person name="Satoh N."/>
            <person name="Nishiyama T."/>
            <person name="Hasebe M."/>
            <person name="Maruyama T."/>
            <person name="Minagawa J."/>
            <person name="Obokata J."/>
            <person name="Shigenobu S."/>
        </authorList>
    </citation>
    <scope>NUCLEOTIDE SEQUENCE [LARGE SCALE GENOMIC DNA]</scope>
</reference>
<evidence type="ECO:0000313" key="2">
    <source>
        <dbReference type="EMBL" id="GFN80437.1"/>
    </source>
</evidence>
<protein>
    <recommendedName>
        <fullName evidence="4">WH2 domain-containing protein</fullName>
    </recommendedName>
</protein>
<dbReference type="PANTHER" id="PTHR48125">
    <property type="entry name" value="LP07818P1"/>
    <property type="match status" value="1"/>
</dbReference>
<dbReference type="EMBL" id="BLXT01000825">
    <property type="protein sequence ID" value="GFN80437.1"/>
    <property type="molecule type" value="Genomic_DNA"/>
</dbReference>
<dbReference type="PANTHER" id="PTHR48125:SF12">
    <property type="entry name" value="AT HOOK TRANSCRIPTION FACTOR FAMILY-RELATED"/>
    <property type="match status" value="1"/>
</dbReference>
<feature type="compositionally biased region" description="Pro residues" evidence="1">
    <location>
        <begin position="1"/>
        <end position="24"/>
    </location>
</feature>
<evidence type="ECO:0008006" key="4">
    <source>
        <dbReference type="Google" id="ProtNLM"/>
    </source>
</evidence>
<evidence type="ECO:0000256" key="1">
    <source>
        <dbReference type="SAM" id="MobiDB-lite"/>
    </source>
</evidence>
<accession>A0AAV3YE97</accession>
<organism evidence="2 3">
    <name type="scientific">Plakobranchus ocellatus</name>
    <dbReference type="NCBI Taxonomy" id="259542"/>
    <lineage>
        <taxon>Eukaryota</taxon>
        <taxon>Metazoa</taxon>
        <taxon>Spiralia</taxon>
        <taxon>Lophotrochozoa</taxon>
        <taxon>Mollusca</taxon>
        <taxon>Gastropoda</taxon>
        <taxon>Heterobranchia</taxon>
        <taxon>Euthyneura</taxon>
        <taxon>Panpulmonata</taxon>
        <taxon>Sacoglossa</taxon>
        <taxon>Placobranchoidea</taxon>
        <taxon>Plakobranchidae</taxon>
        <taxon>Plakobranchus</taxon>
    </lineage>
</organism>
<keyword evidence="3" id="KW-1185">Reference proteome</keyword>
<feature type="compositionally biased region" description="Low complexity" evidence="1">
    <location>
        <begin position="366"/>
        <end position="378"/>
    </location>
</feature>
<feature type="compositionally biased region" description="Acidic residues" evidence="1">
    <location>
        <begin position="135"/>
        <end position="147"/>
    </location>
</feature>
<name>A0AAV3YE97_9GAST</name>
<feature type="compositionally biased region" description="Acidic residues" evidence="1">
    <location>
        <begin position="104"/>
        <end position="113"/>
    </location>
</feature>
<feature type="compositionally biased region" description="Pro residues" evidence="1">
    <location>
        <begin position="379"/>
        <end position="388"/>
    </location>
</feature>
<dbReference type="AlphaFoldDB" id="A0AAV3YE97"/>
<feature type="compositionally biased region" description="Polar residues" evidence="1">
    <location>
        <begin position="275"/>
        <end position="284"/>
    </location>
</feature>
<feature type="compositionally biased region" description="Pro residues" evidence="1">
    <location>
        <begin position="337"/>
        <end position="350"/>
    </location>
</feature>
<dbReference type="Proteomes" id="UP000735302">
    <property type="component" value="Unassembled WGS sequence"/>
</dbReference>